<dbReference type="Proteomes" id="UP000234882">
    <property type="component" value="Chromosome"/>
</dbReference>
<reference evidence="8" key="1">
    <citation type="submission" date="2017-12" db="EMBL/GenBank/DDBJ databases">
        <title>Genomic analysis of Paracoccus sp. CBA4604.</title>
        <authorList>
            <person name="Roh S.W."/>
            <person name="Kim J.Y."/>
            <person name="Kim J.S."/>
        </authorList>
    </citation>
    <scope>NUCLEOTIDE SEQUENCE [LARGE SCALE GENOMIC DNA]</scope>
    <source>
        <strain evidence="8">CBA4604</strain>
    </source>
</reference>
<dbReference type="GO" id="GO:0046872">
    <property type="term" value="F:metal ion binding"/>
    <property type="evidence" value="ECO:0007669"/>
    <property type="project" value="UniProtKB-KW"/>
</dbReference>
<keyword evidence="8" id="KW-1185">Reference proteome</keyword>
<dbReference type="GO" id="GO:0051537">
    <property type="term" value="F:2 iron, 2 sulfur cluster binding"/>
    <property type="evidence" value="ECO:0007669"/>
    <property type="project" value="UniProtKB-KW"/>
</dbReference>
<dbReference type="KEGG" id="paru:CYR75_14240"/>
<evidence type="ECO:0000256" key="2">
    <source>
        <dbReference type="ARBA" id="ARBA00022723"/>
    </source>
</evidence>
<dbReference type="InterPro" id="IPR044043">
    <property type="entry name" value="VanA_C_cat"/>
</dbReference>
<dbReference type="Pfam" id="PF19112">
    <property type="entry name" value="VanA_C"/>
    <property type="match status" value="1"/>
</dbReference>
<accession>A0A2K9MJT5</accession>
<dbReference type="RefSeq" id="WP_101500638.1">
    <property type="nucleotide sequence ID" value="NZ_CP025583.1"/>
</dbReference>
<keyword evidence="1" id="KW-0001">2Fe-2S</keyword>
<proteinExistence type="predicted"/>
<keyword evidence="5" id="KW-0411">Iron-sulfur</keyword>
<evidence type="ECO:0000313" key="8">
    <source>
        <dbReference type="Proteomes" id="UP000234882"/>
    </source>
</evidence>
<dbReference type="InterPro" id="IPR050584">
    <property type="entry name" value="Cholesterol_7-desaturase"/>
</dbReference>
<gene>
    <name evidence="7" type="ORF">CYR75_14240</name>
</gene>
<evidence type="ECO:0000256" key="3">
    <source>
        <dbReference type="ARBA" id="ARBA00023002"/>
    </source>
</evidence>
<dbReference type="InterPro" id="IPR036922">
    <property type="entry name" value="Rieske_2Fe-2S_sf"/>
</dbReference>
<keyword evidence="3" id="KW-0560">Oxidoreductase</keyword>
<evidence type="ECO:0000259" key="6">
    <source>
        <dbReference type="PROSITE" id="PS51296"/>
    </source>
</evidence>
<keyword evidence="4" id="KW-0408">Iron</keyword>
<dbReference type="PROSITE" id="PS51296">
    <property type="entry name" value="RIESKE"/>
    <property type="match status" value="1"/>
</dbReference>
<dbReference type="AlphaFoldDB" id="A0A2K9MJT5"/>
<dbReference type="SUPFAM" id="SSF50022">
    <property type="entry name" value="ISP domain"/>
    <property type="match status" value="1"/>
</dbReference>
<dbReference type="OrthoDB" id="9800776at2"/>
<dbReference type="PANTHER" id="PTHR21266:SF60">
    <property type="entry name" value="3-KETOSTEROID-9-ALPHA-MONOOXYGENASE, OXYGENASE COMPONENT"/>
    <property type="match status" value="1"/>
</dbReference>
<evidence type="ECO:0000256" key="1">
    <source>
        <dbReference type="ARBA" id="ARBA00022714"/>
    </source>
</evidence>
<sequence>MTAIDKKSLIEQRVNTGLLGQWYPVAKSVEVKGTRPLGITALGQKLVLWRDGAGQIQCIEDFCPHRGAPLSYGEVHEGNIGCRYHGVVVNGEGVVVRVPAMPECALEGRKALASFEVFESNDAVFVYIPSAEQPEAPEFVLPQELASDEWTGFLCTAVWGTNYRYALDNLADPMHGCYLHSESFTLAYGSKQDLMKLDKTESGFHISRVGQVGENFDWSEFEVHPGNMFCFLDIPYPPAAGPGGFMRIVGMVLPIDETHCKVFFWRLRKVSGLARDSWRLLYRAKLEENHWNVLEQDRVMLEGMPDDARKREMLYQHDIGVSRIRQMLTRAAKSQVEAELAQSQAAE</sequence>
<evidence type="ECO:0000313" key="7">
    <source>
        <dbReference type="EMBL" id="AUM75296.1"/>
    </source>
</evidence>
<organism evidence="7 8">
    <name type="scientific">Paracoccus jeotgali</name>
    <dbReference type="NCBI Taxonomy" id="2065379"/>
    <lineage>
        <taxon>Bacteria</taxon>
        <taxon>Pseudomonadati</taxon>
        <taxon>Pseudomonadota</taxon>
        <taxon>Alphaproteobacteria</taxon>
        <taxon>Rhodobacterales</taxon>
        <taxon>Paracoccaceae</taxon>
        <taxon>Paracoccus</taxon>
    </lineage>
</organism>
<dbReference type="InterPro" id="IPR017941">
    <property type="entry name" value="Rieske_2Fe-2S"/>
</dbReference>
<feature type="domain" description="Rieske" evidence="6">
    <location>
        <begin position="22"/>
        <end position="126"/>
    </location>
</feature>
<name>A0A2K9MJT5_9RHOB</name>
<dbReference type="Pfam" id="PF00355">
    <property type="entry name" value="Rieske"/>
    <property type="match status" value="1"/>
</dbReference>
<evidence type="ECO:0000256" key="4">
    <source>
        <dbReference type="ARBA" id="ARBA00023004"/>
    </source>
</evidence>
<protein>
    <submittedName>
        <fullName evidence="7">(2Fe-2S)-binding protein</fullName>
    </submittedName>
</protein>
<evidence type="ECO:0000256" key="5">
    <source>
        <dbReference type="ARBA" id="ARBA00023014"/>
    </source>
</evidence>
<dbReference type="SUPFAM" id="SSF55961">
    <property type="entry name" value="Bet v1-like"/>
    <property type="match status" value="1"/>
</dbReference>
<dbReference type="EMBL" id="CP025583">
    <property type="protein sequence ID" value="AUM75296.1"/>
    <property type="molecule type" value="Genomic_DNA"/>
</dbReference>
<dbReference type="PANTHER" id="PTHR21266">
    <property type="entry name" value="IRON-SULFUR DOMAIN CONTAINING PROTEIN"/>
    <property type="match status" value="1"/>
</dbReference>
<dbReference type="GO" id="GO:0016491">
    <property type="term" value="F:oxidoreductase activity"/>
    <property type="evidence" value="ECO:0007669"/>
    <property type="project" value="UniProtKB-KW"/>
</dbReference>
<keyword evidence="2" id="KW-0479">Metal-binding</keyword>
<dbReference type="Gene3D" id="2.102.10.10">
    <property type="entry name" value="Rieske [2Fe-2S] iron-sulphur domain"/>
    <property type="match status" value="1"/>
</dbReference>
<dbReference type="Gene3D" id="3.90.380.10">
    <property type="entry name" value="Naphthalene 1,2-dioxygenase Alpha Subunit, Chain A, domain 1"/>
    <property type="match status" value="1"/>
</dbReference>